<dbReference type="RefSeq" id="WP_311787312.1">
    <property type="nucleotide sequence ID" value="NZ_JALDYY010000008.1"/>
</dbReference>
<dbReference type="Pfam" id="PF01370">
    <property type="entry name" value="Epimerase"/>
    <property type="match status" value="1"/>
</dbReference>
<gene>
    <name evidence="4" type="ORF">MRS75_18500</name>
</gene>
<dbReference type="InterPro" id="IPR036291">
    <property type="entry name" value="NAD(P)-bd_dom_sf"/>
</dbReference>
<reference evidence="4" key="1">
    <citation type="submission" date="2022-03" db="EMBL/GenBank/DDBJ databases">
        <title>Fererhizobium litorale gen. nov., sp. nov., isolated from sandy sediments of the Sea of Japan seashore.</title>
        <authorList>
            <person name="Romanenko L."/>
            <person name="Kurilenko V."/>
            <person name="Otstavnykh N."/>
            <person name="Svetashev V."/>
            <person name="Tekutyeva L."/>
            <person name="Isaeva M."/>
            <person name="Mikhailov V."/>
        </authorList>
    </citation>
    <scope>NUCLEOTIDE SEQUENCE</scope>
    <source>
        <strain evidence="4">KMM 9576</strain>
    </source>
</reference>
<evidence type="ECO:0000313" key="4">
    <source>
        <dbReference type="EMBL" id="MDI7924060.1"/>
    </source>
</evidence>
<keyword evidence="5" id="KW-1185">Reference proteome</keyword>
<dbReference type="GO" id="GO:0016616">
    <property type="term" value="F:oxidoreductase activity, acting on the CH-OH group of donors, NAD or NADP as acceptor"/>
    <property type="evidence" value="ECO:0007669"/>
    <property type="project" value="TreeGrafter"/>
</dbReference>
<dbReference type="AlphaFoldDB" id="A0AAE3QHH5"/>
<dbReference type="InterPro" id="IPR001509">
    <property type="entry name" value="Epimerase_deHydtase"/>
</dbReference>
<dbReference type="Gene3D" id="3.40.50.720">
    <property type="entry name" value="NAD(P)-binding Rossmann-like Domain"/>
    <property type="match status" value="1"/>
</dbReference>
<keyword evidence="1" id="KW-0560">Oxidoreductase</keyword>
<comment type="caution">
    <text evidence="4">The sequence shown here is derived from an EMBL/GenBank/DDBJ whole genome shotgun (WGS) entry which is preliminary data.</text>
</comment>
<evidence type="ECO:0000256" key="1">
    <source>
        <dbReference type="ARBA" id="ARBA00023002"/>
    </source>
</evidence>
<accession>A0AAE3QHH5</accession>
<organism evidence="4 5">
    <name type="scientific">Ferirhizobium litorale</name>
    <dbReference type="NCBI Taxonomy" id="2927786"/>
    <lineage>
        <taxon>Bacteria</taxon>
        <taxon>Pseudomonadati</taxon>
        <taxon>Pseudomonadota</taxon>
        <taxon>Alphaproteobacteria</taxon>
        <taxon>Hyphomicrobiales</taxon>
        <taxon>Rhizobiaceae</taxon>
        <taxon>Ferirhizobium</taxon>
    </lineage>
</organism>
<protein>
    <submittedName>
        <fullName evidence="4">NAD-dependent epimerase/dehydratase family protein</fullName>
    </submittedName>
</protein>
<comment type="similarity">
    <text evidence="2">Belongs to the NAD(P)-dependent epimerase/dehydratase family. Dihydroflavonol-4-reductase subfamily.</text>
</comment>
<evidence type="ECO:0000313" key="5">
    <source>
        <dbReference type="Proteomes" id="UP001161580"/>
    </source>
</evidence>
<sequence length="339" mass="37980">MSDELILVTGATGRIGRVVVADLLERGYRVRATTSRVNGPLQGDRRVEWRKLDFATEADLAPVVEGCSAILHLAAEIGRKERMVAVNAKATELLAQAAEDAGVRAFCYTSSVTVYGSGRSIEIGEDSPVLTLERDVPSEYWALDYVREYGRTKLAGERAIMRTAKKMRCFVFRPAVVVDISQIIGVREWSLVKRMLASHRHAHHVYVGDVSDALIWFMEKGLAGSGEAGRVEIYNLAEDERPAPRHVDFMRKAFAACGDRRYNVVSVPGAIDWLHDFIRFRSLPLRNPLWRMRFSNERLKAAGYRFRYGMVDAEQRALARLTNEAQMGGQADCVLEKSG</sequence>
<proteinExistence type="inferred from homology"/>
<dbReference type="PANTHER" id="PTHR10366">
    <property type="entry name" value="NAD DEPENDENT EPIMERASE/DEHYDRATASE"/>
    <property type="match status" value="1"/>
</dbReference>
<dbReference type="Proteomes" id="UP001161580">
    <property type="component" value="Unassembled WGS sequence"/>
</dbReference>
<evidence type="ECO:0000256" key="2">
    <source>
        <dbReference type="ARBA" id="ARBA00023445"/>
    </source>
</evidence>
<dbReference type="EMBL" id="JALDYZ010000011">
    <property type="protein sequence ID" value="MDI7924060.1"/>
    <property type="molecule type" value="Genomic_DNA"/>
</dbReference>
<feature type="domain" description="NAD-dependent epimerase/dehydratase" evidence="3">
    <location>
        <begin position="6"/>
        <end position="175"/>
    </location>
</feature>
<name>A0AAE3QHH5_9HYPH</name>
<dbReference type="InterPro" id="IPR050425">
    <property type="entry name" value="NAD(P)_dehydrat-like"/>
</dbReference>
<dbReference type="SUPFAM" id="SSF51735">
    <property type="entry name" value="NAD(P)-binding Rossmann-fold domains"/>
    <property type="match status" value="1"/>
</dbReference>
<evidence type="ECO:0000259" key="3">
    <source>
        <dbReference type="Pfam" id="PF01370"/>
    </source>
</evidence>
<dbReference type="PANTHER" id="PTHR10366:SF564">
    <property type="entry name" value="STEROL-4-ALPHA-CARBOXYLATE 3-DEHYDROGENASE, DECARBOXYLATING"/>
    <property type="match status" value="1"/>
</dbReference>